<reference evidence="4" key="1">
    <citation type="submission" date="2020-03" db="EMBL/GenBank/DDBJ databases">
        <title>Spirochaetal bacteria isolated from arthropods constitute a novel genus Entomospira genus novum within the order Spirochaetales.</title>
        <authorList>
            <person name="Grana-Miraglia L."/>
            <person name="Sikutova S."/>
            <person name="Fingerle V."/>
            <person name="Sing A."/>
            <person name="Castillo-Ramirez S."/>
            <person name="Margos G."/>
            <person name="Rudolf I."/>
        </authorList>
    </citation>
    <scope>NUCLEOTIDE SEQUENCE</scope>
    <source>
        <strain evidence="4">BR149</strain>
    </source>
</reference>
<dbReference type="SUPFAM" id="SSF54534">
    <property type="entry name" value="FKBP-like"/>
    <property type="match status" value="1"/>
</dbReference>
<gene>
    <name evidence="4" type="ORF">HCT48_01670</name>
</gene>
<feature type="signal peptide" evidence="2">
    <location>
        <begin position="1"/>
        <end position="24"/>
    </location>
</feature>
<protein>
    <recommendedName>
        <fullName evidence="3">PpiC domain-containing protein</fullName>
    </recommendedName>
</protein>
<proteinExistence type="predicted"/>
<dbReference type="Gene3D" id="1.10.4030.10">
    <property type="entry name" value="Porin chaperone SurA, peptide-binding domain"/>
    <property type="match status" value="1"/>
</dbReference>
<dbReference type="InterPro" id="IPR027304">
    <property type="entry name" value="Trigger_fact/SurA_dom_sf"/>
</dbReference>
<evidence type="ECO:0000256" key="2">
    <source>
        <dbReference type="SAM" id="SignalP"/>
    </source>
</evidence>
<dbReference type="PROSITE" id="PS50198">
    <property type="entry name" value="PPIC_PPIASE_2"/>
    <property type="match status" value="1"/>
</dbReference>
<dbReference type="RefSeq" id="WP_167695039.1">
    <property type="nucleotide sequence ID" value="NZ_CP118181.1"/>
</dbReference>
<dbReference type="PANTHER" id="PTHR47245">
    <property type="entry name" value="PEPTIDYLPROLYL ISOMERASE"/>
    <property type="match status" value="1"/>
</dbReference>
<dbReference type="PANTHER" id="PTHR47245:SF2">
    <property type="entry name" value="PEPTIDYL-PROLYL CIS-TRANS ISOMERASE HP_0175-RELATED"/>
    <property type="match status" value="1"/>
</dbReference>
<dbReference type="InterPro" id="IPR050245">
    <property type="entry name" value="PrsA_foldase"/>
</dbReference>
<keyword evidence="2" id="KW-0732">Signal</keyword>
<evidence type="ECO:0000259" key="3">
    <source>
        <dbReference type="PROSITE" id="PS50198"/>
    </source>
</evidence>
<organism evidence="4 5">
    <name type="scientific">Entomospira culicis</name>
    <dbReference type="NCBI Taxonomy" id="2719989"/>
    <lineage>
        <taxon>Bacteria</taxon>
        <taxon>Pseudomonadati</taxon>
        <taxon>Spirochaetota</taxon>
        <taxon>Spirochaetia</taxon>
        <taxon>Spirochaetales</taxon>
        <taxon>Spirochaetaceae</taxon>
        <taxon>Entomospira</taxon>
    </lineage>
</organism>
<dbReference type="EMBL" id="JAATLM010000001">
    <property type="protein sequence ID" value="NIZ68927.1"/>
    <property type="molecule type" value="Genomic_DNA"/>
</dbReference>
<evidence type="ECO:0000313" key="4">
    <source>
        <dbReference type="EMBL" id="NIZ68927.1"/>
    </source>
</evidence>
<evidence type="ECO:0000256" key="1">
    <source>
        <dbReference type="PROSITE-ProRule" id="PRU00278"/>
    </source>
</evidence>
<accession>A0A968GH39</accession>
<evidence type="ECO:0000313" key="5">
    <source>
        <dbReference type="Proteomes" id="UP000778951"/>
    </source>
</evidence>
<feature type="domain" description="PpiC" evidence="3">
    <location>
        <begin position="175"/>
        <end position="287"/>
    </location>
</feature>
<dbReference type="GO" id="GO:0003755">
    <property type="term" value="F:peptidyl-prolyl cis-trans isomerase activity"/>
    <property type="evidence" value="ECO:0007669"/>
    <property type="project" value="UniProtKB-KW"/>
</dbReference>
<feature type="chain" id="PRO_5037040346" description="PpiC domain-containing protein" evidence="2">
    <location>
        <begin position="25"/>
        <end position="355"/>
    </location>
</feature>
<keyword evidence="1" id="KW-0697">Rotamase</keyword>
<name>A0A968GH39_9SPIO</name>
<dbReference type="Proteomes" id="UP000778951">
    <property type="component" value="Unassembled WGS sequence"/>
</dbReference>
<dbReference type="InterPro" id="IPR000297">
    <property type="entry name" value="PPIase_PpiC"/>
</dbReference>
<sequence>MNKFSKALTLLTLLLLLPTAQIFAQALSQTLVTVNYLKPETIPESEFRKILNLIQIRSGQILNGTERKALLDAMIDDIIVMQAATSANIRATEGDVIQKLKEMGQVPPGWSLQAIKDQYNSSEMRRHQSWEEMIESLRKEIIKQNYIVSQIKPRTPTNAEIEKAYVDNRDNFILPTRVGVSHIFIATINNEGNPLPAEERQRKLQVAQEASQRINSGAITFEQGVRQYSEDAGSANQLGYLGAIPDESEARTIFGDAFMNAALSLRPGQVSQVITSPRGYHIIRVTDREEGKLLTLNDANPYNPNMSVRDLVFQQLQMQFFQDDATALIQNMRSQATININQAQWLGWEQGSKNP</sequence>
<dbReference type="Pfam" id="PF00639">
    <property type="entry name" value="Rotamase"/>
    <property type="match status" value="1"/>
</dbReference>
<dbReference type="SUPFAM" id="SSF109998">
    <property type="entry name" value="Triger factor/SurA peptide-binding domain-like"/>
    <property type="match status" value="1"/>
</dbReference>
<keyword evidence="5" id="KW-1185">Reference proteome</keyword>
<comment type="caution">
    <text evidence="4">The sequence shown here is derived from an EMBL/GenBank/DDBJ whole genome shotgun (WGS) entry which is preliminary data.</text>
</comment>
<dbReference type="AlphaFoldDB" id="A0A968GH39"/>
<keyword evidence="1" id="KW-0413">Isomerase</keyword>
<dbReference type="Gene3D" id="3.10.50.40">
    <property type="match status" value="1"/>
</dbReference>
<dbReference type="InterPro" id="IPR046357">
    <property type="entry name" value="PPIase_dom_sf"/>
</dbReference>